<dbReference type="Gene3D" id="2.40.37.10">
    <property type="entry name" value="Lyase, Ornithine Decarboxylase, Chain A, domain 1"/>
    <property type="match status" value="1"/>
</dbReference>
<organism evidence="6 7">
    <name type="scientific">Nocardia otitidiscaviarum</name>
    <dbReference type="NCBI Taxonomy" id="1823"/>
    <lineage>
        <taxon>Bacteria</taxon>
        <taxon>Bacillati</taxon>
        <taxon>Actinomycetota</taxon>
        <taxon>Actinomycetes</taxon>
        <taxon>Mycobacteriales</taxon>
        <taxon>Nocardiaceae</taxon>
        <taxon>Nocardia</taxon>
    </lineage>
</organism>
<dbReference type="PRINTS" id="PR01179">
    <property type="entry name" value="ODADCRBXLASE"/>
</dbReference>
<name>A0A379JH06_9NOCA</name>
<feature type="modified residue" description="N6-(pyridoxal phosphate)lysine" evidence="4">
    <location>
        <position position="69"/>
    </location>
</feature>
<feature type="domain" description="Orn/DAP/Arg decarboxylase 2 N-terminal" evidence="5">
    <location>
        <begin position="44"/>
        <end position="265"/>
    </location>
</feature>
<dbReference type="GO" id="GO:0009089">
    <property type="term" value="P:lysine biosynthetic process via diaminopimelate"/>
    <property type="evidence" value="ECO:0007669"/>
    <property type="project" value="TreeGrafter"/>
</dbReference>
<evidence type="ECO:0000259" key="5">
    <source>
        <dbReference type="Pfam" id="PF02784"/>
    </source>
</evidence>
<dbReference type="InterPro" id="IPR022653">
    <property type="entry name" value="De-COase2_pyr-phos_BS"/>
</dbReference>
<dbReference type="InterPro" id="IPR000183">
    <property type="entry name" value="Orn/DAP/Arg_de-COase"/>
</dbReference>
<dbReference type="PROSITE" id="PS00878">
    <property type="entry name" value="ODR_DC_2_1"/>
    <property type="match status" value="1"/>
</dbReference>
<dbReference type="InterPro" id="IPR029066">
    <property type="entry name" value="PLP-binding_barrel"/>
</dbReference>
<evidence type="ECO:0000256" key="1">
    <source>
        <dbReference type="ARBA" id="ARBA00001933"/>
    </source>
</evidence>
<dbReference type="GO" id="GO:0008836">
    <property type="term" value="F:diaminopimelate decarboxylase activity"/>
    <property type="evidence" value="ECO:0007669"/>
    <property type="project" value="UniProtKB-EC"/>
</dbReference>
<comment type="cofactor">
    <cofactor evidence="1 4">
        <name>pyridoxal 5'-phosphate</name>
        <dbReference type="ChEBI" id="CHEBI:597326"/>
    </cofactor>
</comment>
<dbReference type="InterPro" id="IPR022644">
    <property type="entry name" value="De-COase2_N"/>
</dbReference>
<dbReference type="Pfam" id="PF02784">
    <property type="entry name" value="Orn_Arg_deC_N"/>
    <property type="match status" value="1"/>
</dbReference>
<keyword evidence="7" id="KW-1185">Reference proteome</keyword>
<dbReference type="STRING" id="1406858.GCA_000710895_01872"/>
<dbReference type="SUPFAM" id="SSF50621">
    <property type="entry name" value="Alanine racemase C-terminal domain-like"/>
    <property type="match status" value="1"/>
</dbReference>
<dbReference type="InterPro" id="IPR009006">
    <property type="entry name" value="Ala_racemase/Decarboxylase_C"/>
</dbReference>
<dbReference type="SUPFAM" id="SSF51419">
    <property type="entry name" value="PLP-binding barrel"/>
    <property type="match status" value="1"/>
</dbReference>
<dbReference type="Proteomes" id="UP000255467">
    <property type="component" value="Unassembled WGS sequence"/>
</dbReference>
<protein>
    <submittedName>
        <fullName evidence="6">Diaminopimelate decarboxylase</fullName>
        <ecNumber evidence="6">4.1.1.20</ecNumber>
    </submittedName>
</protein>
<gene>
    <name evidence="6" type="primary">lysA_4</name>
    <name evidence="6" type="ORF">NCTC1934_05156</name>
</gene>
<evidence type="ECO:0000256" key="4">
    <source>
        <dbReference type="PIRSR" id="PIRSR600183-50"/>
    </source>
</evidence>
<keyword evidence="6" id="KW-0456">Lyase</keyword>
<dbReference type="Gene3D" id="3.20.20.10">
    <property type="entry name" value="Alanine racemase"/>
    <property type="match status" value="1"/>
</dbReference>
<keyword evidence="2" id="KW-0210">Decarboxylase</keyword>
<dbReference type="EMBL" id="UGRY01000003">
    <property type="protein sequence ID" value="SUD47832.1"/>
    <property type="molecule type" value="Genomic_DNA"/>
</dbReference>
<keyword evidence="3 4" id="KW-0663">Pyridoxal phosphate</keyword>
<evidence type="ECO:0000313" key="6">
    <source>
        <dbReference type="EMBL" id="SUD47832.1"/>
    </source>
</evidence>
<evidence type="ECO:0000256" key="2">
    <source>
        <dbReference type="ARBA" id="ARBA00022793"/>
    </source>
</evidence>
<dbReference type="EC" id="4.1.1.20" evidence="6"/>
<reference evidence="6 7" key="1">
    <citation type="submission" date="2018-06" db="EMBL/GenBank/DDBJ databases">
        <authorList>
            <consortium name="Pathogen Informatics"/>
            <person name="Doyle S."/>
        </authorList>
    </citation>
    <scope>NUCLEOTIDE SEQUENCE [LARGE SCALE GENOMIC DNA]</scope>
    <source>
        <strain evidence="6 7">NCTC1934</strain>
    </source>
</reference>
<dbReference type="PANTHER" id="PTHR43727:SF2">
    <property type="entry name" value="GROUP IV DECARBOXYLASE"/>
    <property type="match status" value="1"/>
</dbReference>
<accession>A0A379JH06</accession>
<proteinExistence type="predicted"/>
<sequence>MKPELVLTPLMSGLIRDVLAVPERLSAMVDALGSPLNIVVPEQITANVAEYRAVYDRRRLSGEVYFAHKANRSSALIRELAAGECGVDVASLGELRHVLAAGFSGDRIMATGPKDTEFLWLAARVGAVVNADSRAELRELAAIATRFGLPPVRVMIRLSAFDSPGVPILSRPSRFGVHARELADVLDTLDEHRAVLRLLGVSYHLDTTGIEEKALALEGCLLAMHEALGRGFAPTAIDIGGGFGVNYLADRGEWERYTTELGTAVLGLRPPMTWQNHGYGLRAEAGTLRGALGVYPAYRDTAGARYLDELLDRESVSLERSFATLLLENLYDLYTEPGRALADQCGLTLARIAEVRTTHSGDPLVRLAANSRDISAEEHAVLMDPVLLPSRPGTPTGVYLAGNLCLEDDLITRRQVTLPRPPEPGDLLAFVNTAGYFMDFAADHALMQPIARTVAVHRAAGGWSWCLDEQYWPVKGNRS</sequence>
<dbReference type="RefSeq" id="WP_218007426.1">
    <property type="nucleotide sequence ID" value="NZ_UGRY01000003.1"/>
</dbReference>
<dbReference type="PANTHER" id="PTHR43727">
    <property type="entry name" value="DIAMINOPIMELATE DECARBOXYLASE"/>
    <property type="match status" value="1"/>
</dbReference>
<feature type="active site" description="Proton donor" evidence="4">
    <location>
        <position position="405"/>
    </location>
</feature>
<evidence type="ECO:0000313" key="7">
    <source>
        <dbReference type="Proteomes" id="UP000255467"/>
    </source>
</evidence>
<evidence type="ECO:0000256" key="3">
    <source>
        <dbReference type="ARBA" id="ARBA00022898"/>
    </source>
</evidence>
<dbReference type="AlphaFoldDB" id="A0A379JH06"/>